<name>A0A6P2CRZ8_9BACT</name>
<sequence length="65" mass="7275">MNAICIKCWNPDALVKMHLDGTGEFECAECDETFSCQEVTDCLAAMQGKWAKLIKWAESYPTVEA</sequence>
<accession>A0A6P2CRZ8</accession>
<keyword evidence="2" id="KW-1185">Reference proteome</keyword>
<gene>
    <name evidence="1" type="ORF">SOIL9_58460</name>
</gene>
<dbReference type="EMBL" id="LR593886">
    <property type="protein sequence ID" value="VTR91868.1"/>
    <property type="molecule type" value="Genomic_DNA"/>
</dbReference>
<dbReference type="KEGG" id="gms:SOIL9_58460"/>
<dbReference type="RefSeq" id="WP_162666808.1">
    <property type="nucleotide sequence ID" value="NZ_LR593886.1"/>
</dbReference>
<dbReference type="Proteomes" id="UP000464178">
    <property type="component" value="Chromosome"/>
</dbReference>
<reference evidence="1 2" key="1">
    <citation type="submission" date="2019-05" db="EMBL/GenBank/DDBJ databases">
        <authorList>
            <consortium name="Science for Life Laboratories"/>
        </authorList>
    </citation>
    <scope>NUCLEOTIDE SEQUENCE [LARGE SCALE GENOMIC DNA]</scope>
    <source>
        <strain evidence="1">Soil9</strain>
    </source>
</reference>
<proteinExistence type="predicted"/>
<organism evidence="1 2">
    <name type="scientific">Gemmata massiliana</name>
    <dbReference type="NCBI Taxonomy" id="1210884"/>
    <lineage>
        <taxon>Bacteria</taxon>
        <taxon>Pseudomonadati</taxon>
        <taxon>Planctomycetota</taxon>
        <taxon>Planctomycetia</taxon>
        <taxon>Gemmatales</taxon>
        <taxon>Gemmataceae</taxon>
        <taxon>Gemmata</taxon>
    </lineage>
</organism>
<protein>
    <submittedName>
        <fullName evidence="1">Uncharacterized protein</fullName>
    </submittedName>
</protein>
<evidence type="ECO:0000313" key="1">
    <source>
        <dbReference type="EMBL" id="VTR91868.1"/>
    </source>
</evidence>
<evidence type="ECO:0000313" key="2">
    <source>
        <dbReference type="Proteomes" id="UP000464178"/>
    </source>
</evidence>
<dbReference type="AlphaFoldDB" id="A0A6P2CRZ8"/>